<protein>
    <submittedName>
        <fullName evidence="1">Uncharacterized protein</fullName>
    </submittedName>
</protein>
<accession>A0A2P2KGJ3</accession>
<evidence type="ECO:0000313" key="1">
    <source>
        <dbReference type="EMBL" id="MBX04833.1"/>
    </source>
</evidence>
<dbReference type="EMBL" id="GGEC01024349">
    <property type="protein sequence ID" value="MBX04833.1"/>
    <property type="molecule type" value="Transcribed_RNA"/>
</dbReference>
<organism evidence="1">
    <name type="scientific">Rhizophora mucronata</name>
    <name type="common">Asiatic mangrove</name>
    <dbReference type="NCBI Taxonomy" id="61149"/>
    <lineage>
        <taxon>Eukaryota</taxon>
        <taxon>Viridiplantae</taxon>
        <taxon>Streptophyta</taxon>
        <taxon>Embryophyta</taxon>
        <taxon>Tracheophyta</taxon>
        <taxon>Spermatophyta</taxon>
        <taxon>Magnoliopsida</taxon>
        <taxon>eudicotyledons</taxon>
        <taxon>Gunneridae</taxon>
        <taxon>Pentapetalae</taxon>
        <taxon>rosids</taxon>
        <taxon>fabids</taxon>
        <taxon>Malpighiales</taxon>
        <taxon>Rhizophoraceae</taxon>
        <taxon>Rhizophora</taxon>
    </lineage>
</organism>
<dbReference type="AlphaFoldDB" id="A0A2P2KGJ3"/>
<sequence>MFYFFNNSNKRISFGGGEVGNKENIIAA</sequence>
<name>A0A2P2KGJ3_RHIMU</name>
<reference evidence="1" key="1">
    <citation type="submission" date="2018-02" db="EMBL/GenBank/DDBJ databases">
        <title>Rhizophora mucronata_Transcriptome.</title>
        <authorList>
            <person name="Meera S.P."/>
            <person name="Sreeshan A."/>
            <person name="Augustine A."/>
        </authorList>
    </citation>
    <scope>NUCLEOTIDE SEQUENCE</scope>
    <source>
        <tissue evidence="1">Leaf</tissue>
    </source>
</reference>
<proteinExistence type="predicted"/>